<dbReference type="Pfam" id="PF13483">
    <property type="entry name" value="Lactamase_B_3"/>
    <property type="match status" value="1"/>
</dbReference>
<sequence>MGITLDDITLHHTGHSGFLIETKTVNIYIDPFKLTTLPAEQLDYLKAHKATFIITTHTHNDHLSPEDIALIEDENTIFIAPPCCKVLTTKPHYIKLCVGDVVTEKGIQFQGVDAYNTNKNFHLKSMGFIGVIITINGKRIYHAGDTDVIEEMKTYTNLDVALIPVSGTYVMTADEAIVAAGLIQSKCYVPMHWGIIIGDKAMAEHFVASVKGAILPSF</sequence>
<evidence type="ECO:0000313" key="1">
    <source>
        <dbReference type="EMBL" id="GAT95493.1"/>
    </source>
</evidence>
<dbReference type="InterPro" id="IPR036866">
    <property type="entry name" value="RibonucZ/Hydroxyglut_hydro"/>
</dbReference>
<comment type="caution">
    <text evidence="1">The sequence shown here is derived from an EMBL/GenBank/DDBJ whole genome shotgun (WGS) entry which is preliminary data.</text>
</comment>
<dbReference type="EMBL" id="BDEQ01000001">
    <property type="protein sequence ID" value="GAT95493.1"/>
    <property type="molecule type" value="Genomic_DNA"/>
</dbReference>
<dbReference type="PANTHER" id="PTHR39189:SF1">
    <property type="entry name" value="UPF0173 METAL-DEPENDENT HYDROLASE YTKL"/>
    <property type="match status" value="1"/>
</dbReference>
<dbReference type="VEuPathDB" id="AmoebaDB:EHI8A_110370"/>
<reference evidence="1 2" key="1">
    <citation type="submission" date="2016-05" db="EMBL/GenBank/DDBJ databases">
        <title>First whole genome sequencing of Entamoeba histolytica HM1:IMSS-clone-6.</title>
        <authorList>
            <person name="Mukherjee Avik.K."/>
            <person name="Izumyama S."/>
            <person name="Nakada-Tsukui K."/>
            <person name="Nozaki T."/>
        </authorList>
    </citation>
    <scope>NUCLEOTIDE SEQUENCE [LARGE SCALE GENOMIC DNA]</scope>
    <source>
        <strain evidence="1 2">HM1:IMSS clone 6</strain>
    </source>
</reference>
<organism evidence="1 2">
    <name type="scientific">Entamoeba histolytica</name>
    <dbReference type="NCBI Taxonomy" id="5759"/>
    <lineage>
        <taxon>Eukaryota</taxon>
        <taxon>Amoebozoa</taxon>
        <taxon>Evosea</taxon>
        <taxon>Archamoebae</taxon>
        <taxon>Mastigamoebida</taxon>
        <taxon>Entamoebidae</taxon>
        <taxon>Entamoeba</taxon>
    </lineage>
</organism>
<dbReference type="VEuPathDB" id="AmoebaDB:EHI_054690"/>
<gene>
    <name evidence="1" type="ORF">CL6EHI_054690</name>
</gene>
<dbReference type="VEuPathDB" id="AmoebaDB:EHI7A_074780"/>
<keyword evidence="1" id="KW-0378">Hydrolase</keyword>
<dbReference type="Proteomes" id="UP000078387">
    <property type="component" value="Unassembled WGS sequence"/>
</dbReference>
<dbReference type="VEuPathDB" id="AmoebaDB:KM1_135760"/>
<dbReference type="GO" id="GO:0016787">
    <property type="term" value="F:hydrolase activity"/>
    <property type="evidence" value="ECO:0007669"/>
    <property type="project" value="UniProtKB-KW"/>
</dbReference>
<dbReference type="AlphaFoldDB" id="A0A5K1UBH5"/>
<dbReference type="PANTHER" id="PTHR39189">
    <property type="entry name" value="UPF0173 METAL-DEPENDENT HYDROLASE YTKL"/>
    <property type="match status" value="1"/>
</dbReference>
<evidence type="ECO:0000313" key="2">
    <source>
        <dbReference type="Proteomes" id="UP000078387"/>
    </source>
</evidence>
<name>A0A5K1UBH5_ENTHI</name>
<accession>A0A5K1UBH5</accession>
<dbReference type="SUPFAM" id="SSF56281">
    <property type="entry name" value="Metallo-hydrolase/oxidoreductase"/>
    <property type="match status" value="1"/>
</dbReference>
<dbReference type="Gene3D" id="3.60.15.10">
    <property type="entry name" value="Ribonuclease Z/Hydroxyacylglutathione hydrolase-like"/>
    <property type="match status" value="1"/>
</dbReference>
<proteinExistence type="predicted"/>
<dbReference type="OMA" id="HHYDSDA"/>
<protein>
    <submittedName>
        <fullName evidence="1">Metal dependent hydrolase putative</fullName>
    </submittedName>
</protein>
<dbReference type="VEuPathDB" id="AmoebaDB:EHI5A_108520"/>